<evidence type="ECO:0000313" key="2">
    <source>
        <dbReference type="Proteomes" id="UP000594342"/>
    </source>
</evidence>
<keyword evidence="2" id="KW-1185">Reference proteome</keyword>
<sequence length="255" mass="29012">MSSTEEKHKSFELFDIISPENYPTKNIKTESCQISVSNDEIKVQINLKGVLRRTASGRTYLLKEIELSWTPQYGSVVKFTHYLLSDRHKTSHIIRTRYHSNCAKGWFLAKNVKGVNFRQDCHLLHEDMILTYIRYTLVPESEQTSVIDCSDMVIDSGSLNDLESSISVVENILSSTKGARELAAKYMWEGDTSKCIVCTCVTINTDGVVRHDTNDSEELTKLFLAFEEPSSMCIKWSEYEPIISKELIGVVIPII</sequence>
<proteinExistence type="predicted"/>
<name>A0A5K0U753_9VIRU</name>
<gene>
    <name evidence="1" type="ORF">YASMINEVIRUS_9</name>
</gene>
<dbReference type="EMBL" id="UPSH01000001">
    <property type="protein sequence ID" value="VBB17547.1"/>
    <property type="molecule type" value="Genomic_DNA"/>
</dbReference>
<accession>A0A5K0U753</accession>
<dbReference type="Proteomes" id="UP000594342">
    <property type="component" value="Unassembled WGS sequence"/>
</dbReference>
<organism evidence="1 2">
    <name type="scientific">Yasminevirus sp. GU-2018</name>
    <dbReference type="NCBI Taxonomy" id="2420051"/>
    <lineage>
        <taxon>Viruses</taxon>
        <taxon>Varidnaviria</taxon>
        <taxon>Bamfordvirae</taxon>
        <taxon>Nucleocytoviricota</taxon>
        <taxon>Megaviricetes</taxon>
        <taxon>Imitervirales</taxon>
        <taxon>Mimiviridae</taxon>
        <taxon>Klosneuvirinae</taxon>
        <taxon>Yasminevirus</taxon>
        <taxon>Yasminevirus saudimassiliense</taxon>
    </lineage>
</organism>
<reference evidence="1 2" key="1">
    <citation type="submission" date="2018-10" db="EMBL/GenBank/DDBJ databases">
        <authorList>
            <consortium name="IHU Genomes"/>
        </authorList>
    </citation>
    <scope>NUCLEOTIDE SEQUENCE [LARGE SCALE GENOMIC DNA]</scope>
    <source>
        <strain evidence="1 2">A1</strain>
    </source>
</reference>
<protein>
    <submittedName>
        <fullName evidence="1">Uncharacterized protein</fullName>
    </submittedName>
</protein>
<evidence type="ECO:0000313" key="1">
    <source>
        <dbReference type="EMBL" id="VBB17547.1"/>
    </source>
</evidence>
<comment type="caution">
    <text evidence="1">The sequence shown here is derived from an EMBL/GenBank/DDBJ whole genome shotgun (WGS) entry which is preliminary data.</text>
</comment>